<dbReference type="Proteomes" id="UP000248714">
    <property type="component" value="Unassembled WGS sequence"/>
</dbReference>
<keyword evidence="2" id="KW-1185">Reference proteome</keyword>
<dbReference type="InterPro" id="IPR024520">
    <property type="entry name" value="DUF3558"/>
</dbReference>
<evidence type="ECO:0000313" key="1">
    <source>
        <dbReference type="EMBL" id="RAS61301.1"/>
    </source>
</evidence>
<proteinExistence type="predicted"/>
<name>A0ABX9E332_9PSEU</name>
<dbReference type="EMBL" id="QLTT01000010">
    <property type="protein sequence ID" value="RAS61301.1"/>
    <property type="molecule type" value="Genomic_DNA"/>
</dbReference>
<organism evidence="1 2">
    <name type="scientific">Lentzea atacamensis</name>
    <dbReference type="NCBI Taxonomy" id="531938"/>
    <lineage>
        <taxon>Bacteria</taxon>
        <taxon>Bacillati</taxon>
        <taxon>Actinomycetota</taxon>
        <taxon>Actinomycetes</taxon>
        <taxon>Pseudonocardiales</taxon>
        <taxon>Pseudonocardiaceae</taxon>
        <taxon>Lentzea</taxon>
    </lineage>
</organism>
<reference evidence="1 2" key="1">
    <citation type="submission" date="2018-06" db="EMBL/GenBank/DDBJ databases">
        <title>Genomic Encyclopedia of Type Strains, Phase IV (KMG-IV): sequencing the most valuable type-strain genomes for metagenomic binning, comparative biology and taxonomic classification.</title>
        <authorList>
            <person name="Goeker M."/>
        </authorList>
    </citation>
    <scope>NUCLEOTIDE SEQUENCE [LARGE SCALE GENOMIC DNA]</scope>
    <source>
        <strain evidence="1 2">DSM 45479</strain>
    </source>
</reference>
<protein>
    <submittedName>
        <fullName evidence="1">Uncharacterized protein DUF3558</fullName>
    </submittedName>
</protein>
<accession>A0ABX9E332</accession>
<comment type="caution">
    <text evidence="1">The sequence shown here is derived from an EMBL/GenBank/DDBJ whole genome shotgun (WGS) entry which is preliminary data.</text>
</comment>
<evidence type="ECO:0000313" key="2">
    <source>
        <dbReference type="Proteomes" id="UP000248714"/>
    </source>
</evidence>
<dbReference type="Pfam" id="PF12079">
    <property type="entry name" value="DUF3558"/>
    <property type="match status" value="1"/>
</dbReference>
<sequence length="105" mass="10677">MGPLNAEPTPEKVGSAKGCAFKPKLASLSVDIRTNVGLTGVQAPGEVTDVTIGRHQAKKFVAAGGSCIVAVGVTSSSRVDVTLNGQGDPCPRALKIAELVEPKLP</sequence>
<gene>
    <name evidence="1" type="ORF">C8D87_110249</name>
</gene>